<comment type="caution">
    <text evidence="1">The sequence shown here is derived from an EMBL/GenBank/DDBJ whole genome shotgun (WGS) entry which is preliminary data.</text>
</comment>
<name>A0A367JDW5_RHIAZ</name>
<dbReference type="OrthoDB" id="5588333at2759"/>
<sequence>MINSLIASLRSKAPPQPIHRPTVDMNPSLRAVRRIDINGLSTPLSHLQQKLAFLLGMAAFLRPSDLHKIDFATANVQIERNCKCLSFQVVAPKERRGGRRIINPFCVYSHHDPSLCPVATFLAVRDRLTHLNSPPMINSFFVNTHMTTQIIKVTTISSWIRCLIQISTSEPRANLRSLASSAVLHAGVDLDDIVTLNNWSSSTVFEQHYQ</sequence>
<reference evidence="1 2" key="1">
    <citation type="journal article" date="2018" name="G3 (Bethesda)">
        <title>Phylogenetic and Phylogenomic Definition of Rhizopus Species.</title>
        <authorList>
            <person name="Gryganskyi A.P."/>
            <person name="Golan J."/>
            <person name="Dolatabadi S."/>
            <person name="Mondo S."/>
            <person name="Robb S."/>
            <person name="Idnurm A."/>
            <person name="Muszewska A."/>
            <person name="Steczkiewicz K."/>
            <person name="Masonjones S."/>
            <person name="Liao H.L."/>
            <person name="Gajdeczka M.T."/>
            <person name="Anike F."/>
            <person name="Vuek A."/>
            <person name="Anishchenko I.M."/>
            <person name="Voigt K."/>
            <person name="de Hoog G.S."/>
            <person name="Smith M.E."/>
            <person name="Heitman J."/>
            <person name="Vilgalys R."/>
            <person name="Stajich J.E."/>
        </authorList>
    </citation>
    <scope>NUCLEOTIDE SEQUENCE [LARGE SCALE GENOMIC DNA]</scope>
    <source>
        <strain evidence="1 2">CBS 357.93</strain>
    </source>
</reference>
<dbReference type="GO" id="GO:0003677">
    <property type="term" value="F:DNA binding"/>
    <property type="evidence" value="ECO:0007669"/>
    <property type="project" value="InterPro"/>
</dbReference>
<dbReference type="Gene3D" id="1.10.443.10">
    <property type="entry name" value="Intergrase catalytic core"/>
    <property type="match status" value="1"/>
</dbReference>
<dbReference type="InterPro" id="IPR013762">
    <property type="entry name" value="Integrase-like_cat_sf"/>
</dbReference>
<protein>
    <recommendedName>
        <fullName evidence="3">Tyr recombinase domain-containing protein</fullName>
    </recommendedName>
</protein>
<dbReference type="Proteomes" id="UP000252139">
    <property type="component" value="Unassembled WGS sequence"/>
</dbReference>
<keyword evidence="2" id="KW-1185">Reference proteome</keyword>
<dbReference type="STRING" id="86630.A0A367JDW5"/>
<dbReference type="GO" id="GO:0006310">
    <property type="term" value="P:DNA recombination"/>
    <property type="evidence" value="ECO:0007669"/>
    <property type="project" value="InterPro"/>
</dbReference>
<proteinExistence type="predicted"/>
<dbReference type="GO" id="GO:0015074">
    <property type="term" value="P:DNA integration"/>
    <property type="evidence" value="ECO:0007669"/>
    <property type="project" value="InterPro"/>
</dbReference>
<evidence type="ECO:0000313" key="2">
    <source>
        <dbReference type="Proteomes" id="UP000252139"/>
    </source>
</evidence>
<dbReference type="EMBL" id="PJQL01001536">
    <property type="protein sequence ID" value="RCH88069.1"/>
    <property type="molecule type" value="Genomic_DNA"/>
</dbReference>
<evidence type="ECO:0000313" key="1">
    <source>
        <dbReference type="EMBL" id="RCH88069.1"/>
    </source>
</evidence>
<organism evidence="1 2">
    <name type="scientific">Rhizopus azygosporus</name>
    <name type="common">Rhizopus microsporus var. azygosporus</name>
    <dbReference type="NCBI Taxonomy" id="86630"/>
    <lineage>
        <taxon>Eukaryota</taxon>
        <taxon>Fungi</taxon>
        <taxon>Fungi incertae sedis</taxon>
        <taxon>Mucoromycota</taxon>
        <taxon>Mucoromycotina</taxon>
        <taxon>Mucoromycetes</taxon>
        <taxon>Mucorales</taxon>
        <taxon>Mucorineae</taxon>
        <taxon>Rhizopodaceae</taxon>
        <taxon>Rhizopus</taxon>
    </lineage>
</organism>
<accession>A0A367JDW5</accession>
<dbReference type="AlphaFoldDB" id="A0A367JDW5"/>
<evidence type="ECO:0008006" key="3">
    <source>
        <dbReference type="Google" id="ProtNLM"/>
    </source>
</evidence>
<gene>
    <name evidence="1" type="ORF">CU097_008158</name>
</gene>